<evidence type="ECO:0000313" key="3">
    <source>
        <dbReference type="Proteomes" id="UP000011116"/>
    </source>
</evidence>
<dbReference type="PANTHER" id="PTHR34145:SF38">
    <property type="entry name" value="EXPRESSED PROTEIN"/>
    <property type="match status" value="1"/>
</dbReference>
<keyword evidence="3" id="KW-1185">Reference proteome</keyword>
<dbReference type="Pfam" id="PF23622">
    <property type="entry name" value="LRR_At1g61320_AtMIF1"/>
    <property type="match status" value="1"/>
</dbReference>
<reference evidence="2" key="2">
    <citation type="submission" date="2020-10" db="EMBL/GenBank/DDBJ databases">
        <authorList>
            <person name="Scholz U."/>
            <person name="Mascher M."/>
            <person name="Fiebig A."/>
        </authorList>
    </citation>
    <scope>NUCLEOTIDE SEQUENCE [LARGE SCALE GENOMIC DNA]</scope>
    <source>
        <strain evidence="2">cv. Morex</strain>
    </source>
</reference>
<protein>
    <recommendedName>
        <fullName evidence="1">At1g61320/AtMIF1 LRR domain-containing protein</fullName>
    </recommendedName>
</protein>
<evidence type="ECO:0000313" key="2">
    <source>
        <dbReference type="EnsemblPlants" id="HORVU.MOREX.r3.2HG0123760.1.CDS1"/>
    </source>
</evidence>
<dbReference type="Gramene" id="HORVU.MOREX.r2.2HG0101990.1">
    <property type="protein sequence ID" value="HORVU.MOREX.r2.2HG0101990.1.CDS.1"/>
    <property type="gene ID" value="HORVU.MOREX.r2.2HG0101990"/>
</dbReference>
<dbReference type="EnsemblPlants" id="HORVU.MOREX.r3.2HG0123760.1">
    <property type="protein sequence ID" value="HORVU.MOREX.r3.2HG0123760.1.CDS1"/>
    <property type="gene ID" value="HORVU.MOREX.r3.2HG0123760"/>
</dbReference>
<reference evidence="3" key="1">
    <citation type="journal article" date="2012" name="Nature">
        <title>A physical, genetic and functional sequence assembly of the barley genome.</title>
        <authorList>
            <consortium name="The International Barley Genome Sequencing Consortium"/>
            <person name="Mayer K.F."/>
            <person name="Waugh R."/>
            <person name="Brown J.W."/>
            <person name="Schulman A."/>
            <person name="Langridge P."/>
            <person name="Platzer M."/>
            <person name="Fincher G.B."/>
            <person name="Muehlbauer G.J."/>
            <person name="Sato K."/>
            <person name="Close T.J."/>
            <person name="Wise R.P."/>
            <person name="Stein N."/>
        </authorList>
    </citation>
    <scope>NUCLEOTIDE SEQUENCE [LARGE SCALE GENOMIC DNA]</scope>
    <source>
        <strain evidence="3">cv. Morex</strain>
    </source>
</reference>
<dbReference type="InterPro" id="IPR055357">
    <property type="entry name" value="LRR_At1g61320_AtMIF1"/>
</dbReference>
<feature type="domain" description="At1g61320/AtMIF1 LRR" evidence="1">
    <location>
        <begin position="1"/>
        <end position="114"/>
    </location>
</feature>
<dbReference type="Gramene" id="HORVU.MOREX.r3.2HG0123760.1">
    <property type="protein sequence ID" value="HORVU.MOREX.r3.2HG0123760.1.CDS1"/>
    <property type="gene ID" value="HORVU.MOREX.r3.2HG0123760"/>
</dbReference>
<evidence type="ECO:0000259" key="1">
    <source>
        <dbReference type="Pfam" id="PF23622"/>
    </source>
</evidence>
<proteinExistence type="predicted"/>
<reference evidence="2" key="3">
    <citation type="submission" date="2022-01" db="UniProtKB">
        <authorList>
            <consortium name="EnsemblPlants"/>
        </authorList>
    </citation>
    <scope>IDENTIFICATION</scope>
    <source>
        <strain evidence="2">subsp. vulgare</strain>
    </source>
</reference>
<dbReference type="InterPro" id="IPR053772">
    <property type="entry name" value="At1g61320/At1g61330-like"/>
</dbReference>
<dbReference type="Proteomes" id="UP000011116">
    <property type="component" value="Chromosome 2H"/>
</dbReference>
<dbReference type="AlphaFoldDB" id="A0A8I6WPW5"/>
<organism evidence="2 3">
    <name type="scientific">Hordeum vulgare subsp. vulgare</name>
    <name type="common">Domesticated barley</name>
    <dbReference type="NCBI Taxonomy" id="112509"/>
    <lineage>
        <taxon>Eukaryota</taxon>
        <taxon>Viridiplantae</taxon>
        <taxon>Streptophyta</taxon>
        <taxon>Embryophyta</taxon>
        <taxon>Tracheophyta</taxon>
        <taxon>Spermatophyta</taxon>
        <taxon>Magnoliopsida</taxon>
        <taxon>Liliopsida</taxon>
        <taxon>Poales</taxon>
        <taxon>Poaceae</taxon>
        <taxon>BOP clade</taxon>
        <taxon>Pooideae</taxon>
        <taxon>Triticodae</taxon>
        <taxon>Triticeae</taxon>
        <taxon>Hordeinae</taxon>
        <taxon>Hordeum</taxon>
    </lineage>
</organism>
<accession>A0A8I6WPW5</accession>
<dbReference type="PANTHER" id="PTHR34145">
    <property type="entry name" value="OS02G0105600 PROTEIN"/>
    <property type="match status" value="1"/>
</dbReference>
<sequence>MEHESVVGDTSDLRQMPGYHHENLKTVEIIGFSSAKSLVELTCHIIENTVSLECLTLDTTRGHNPCGRCSSNKSGMCSSMRLYMPGARKGLLAIKTYVEPKIPSGFKLTVVEPCNRRYDLELAGVW</sequence>
<name>A0A8I6WPW5_HORVV</name>